<dbReference type="SUPFAM" id="SSF50156">
    <property type="entry name" value="PDZ domain-like"/>
    <property type="match status" value="1"/>
</dbReference>
<accession>A0A2T2YN77</accession>
<proteinExistence type="predicted"/>
<evidence type="ECO:0000313" key="4">
    <source>
        <dbReference type="Proteomes" id="UP000240357"/>
    </source>
</evidence>
<keyword evidence="4" id="KW-1185">Reference proteome</keyword>
<dbReference type="Gene3D" id="2.30.42.10">
    <property type="match status" value="1"/>
</dbReference>
<gene>
    <name evidence="3" type="ORF">AHMF7605_27450</name>
</gene>
<dbReference type="RefSeq" id="WP_106933134.1">
    <property type="nucleotide sequence ID" value="NZ_PYFT01000001.1"/>
</dbReference>
<keyword evidence="1" id="KW-0378">Hydrolase</keyword>
<dbReference type="InterPro" id="IPR041489">
    <property type="entry name" value="PDZ_6"/>
</dbReference>
<dbReference type="AlphaFoldDB" id="A0A2T2YN77"/>
<dbReference type="InterPro" id="IPR021109">
    <property type="entry name" value="Peptidase_aspartic_dom_sf"/>
</dbReference>
<dbReference type="Proteomes" id="UP000240357">
    <property type="component" value="Unassembled WGS sequence"/>
</dbReference>
<sequence>MQLSYSHAGFTFRQLNFSRTLPLFLVFFTLLSLLFLPKAFGQGAFVIQAPYKRSIVSFEMHRNLIIVPVYINQKGPFNFILDTGVGVTLITEPSLKDSLQLKNGVNISIAGMGSDADLKAFIASGINMKLGQASASFLQVAVLSEDVFNLSSYVGVPIYGILGYQFFNSFAVQIKYSELRVVAQNFKDFKYRKSYGTPIPITIEGQKPYLTTVAQLEEPRKIPVKLIIDTGAGHALSLEQESNAAIKVPSPSITAQLGKGLSGTINGQLGRIRSFTLKNYNLNNVLTSFPNYQDVGAKVYLVPRNGNIGNELLKRFDIVFNYRQQLMYIRPNRYFRDPFEHDMCGLDVIASGKDYQRYIVNFVEPDSPAADAGILPGDEVVSINMTPASAMSISKMDRLFHFKPGYNILLGIQRGEQRIYTVITLKRKI</sequence>
<dbReference type="EMBL" id="PYFT01000001">
    <property type="protein sequence ID" value="PSR56963.1"/>
    <property type="molecule type" value="Genomic_DNA"/>
</dbReference>
<dbReference type="Pfam" id="PF13650">
    <property type="entry name" value="Asp_protease_2"/>
    <property type="match status" value="1"/>
</dbReference>
<dbReference type="Pfam" id="PF17820">
    <property type="entry name" value="PDZ_6"/>
    <property type="match status" value="1"/>
</dbReference>
<reference evidence="3 4" key="1">
    <citation type="submission" date="2018-03" db="EMBL/GenBank/DDBJ databases">
        <title>Adhaeribacter sp. HMF7605 Genome sequencing and assembly.</title>
        <authorList>
            <person name="Kang H."/>
            <person name="Kang J."/>
            <person name="Cha I."/>
            <person name="Kim H."/>
            <person name="Joh K."/>
        </authorList>
    </citation>
    <scope>NUCLEOTIDE SEQUENCE [LARGE SCALE GENOMIC DNA]</scope>
    <source>
        <strain evidence="3 4">HMF7605</strain>
    </source>
</reference>
<dbReference type="OrthoDB" id="3521766at2"/>
<evidence type="ECO:0000259" key="2">
    <source>
        <dbReference type="PROSITE" id="PS50175"/>
    </source>
</evidence>
<evidence type="ECO:0000313" key="3">
    <source>
        <dbReference type="EMBL" id="PSR56963.1"/>
    </source>
</evidence>
<evidence type="ECO:0000256" key="1">
    <source>
        <dbReference type="ARBA" id="ARBA00022801"/>
    </source>
</evidence>
<feature type="domain" description="Peptidase A2" evidence="2">
    <location>
        <begin position="77"/>
        <end position="114"/>
    </location>
</feature>
<dbReference type="PROSITE" id="PS50175">
    <property type="entry name" value="ASP_PROT_RETROV"/>
    <property type="match status" value="1"/>
</dbReference>
<dbReference type="GO" id="GO:0004190">
    <property type="term" value="F:aspartic-type endopeptidase activity"/>
    <property type="evidence" value="ECO:0007669"/>
    <property type="project" value="InterPro"/>
</dbReference>
<dbReference type="Gene3D" id="2.40.70.10">
    <property type="entry name" value="Acid Proteases"/>
    <property type="match status" value="2"/>
</dbReference>
<organism evidence="3 4">
    <name type="scientific">Adhaeribacter arboris</name>
    <dbReference type="NCBI Taxonomy" id="2072846"/>
    <lineage>
        <taxon>Bacteria</taxon>
        <taxon>Pseudomonadati</taxon>
        <taxon>Bacteroidota</taxon>
        <taxon>Cytophagia</taxon>
        <taxon>Cytophagales</taxon>
        <taxon>Hymenobacteraceae</taxon>
        <taxon>Adhaeribacter</taxon>
    </lineage>
</organism>
<protein>
    <submittedName>
        <fullName evidence="3">Peptide-binding protein</fullName>
    </submittedName>
</protein>
<dbReference type="InterPro" id="IPR001995">
    <property type="entry name" value="Peptidase_A2_cat"/>
</dbReference>
<name>A0A2T2YN77_9BACT</name>
<dbReference type="InterPro" id="IPR036034">
    <property type="entry name" value="PDZ_sf"/>
</dbReference>
<comment type="caution">
    <text evidence="3">The sequence shown here is derived from an EMBL/GenBank/DDBJ whole genome shotgun (WGS) entry which is preliminary data.</text>
</comment>
<dbReference type="GO" id="GO:0006508">
    <property type="term" value="P:proteolysis"/>
    <property type="evidence" value="ECO:0007669"/>
    <property type="project" value="InterPro"/>
</dbReference>